<feature type="domain" description="VOC" evidence="1">
    <location>
        <begin position="4"/>
        <end position="121"/>
    </location>
</feature>
<protein>
    <submittedName>
        <fullName evidence="2">Glyoxalase</fullName>
    </submittedName>
</protein>
<dbReference type="InterPro" id="IPR029068">
    <property type="entry name" value="Glyas_Bleomycin-R_OHBP_Dase"/>
</dbReference>
<dbReference type="RefSeq" id="WP_147146805.1">
    <property type="nucleotide sequence ID" value="NZ_BKAJ01000018.1"/>
</dbReference>
<dbReference type="OrthoDB" id="9793039at2"/>
<evidence type="ECO:0000313" key="3">
    <source>
        <dbReference type="Proteomes" id="UP000321058"/>
    </source>
</evidence>
<dbReference type="PANTHER" id="PTHR33993">
    <property type="entry name" value="GLYOXALASE-RELATED"/>
    <property type="match status" value="1"/>
</dbReference>
<keyword evidence="3" id="KW-1185">Reference proteome</keyword>
<proteinExistence type="predicted"/>
<dbReference type="InterPro" id="IPR004360">
    <property type="entry name" value="Glyas_Fos-R_dOase_dom"/>
</dbReference>
<evidence type="ECO:0000259" key="1">
    <source>
        <dbReference type="PROSITE" id="PS51819"/>
    </source>
</evidence>
<organism evidence="2 3">
    <name type="scientific">Reyranella soli</name>
    <dbReference type="NCBI Taxonomy" id="1230389"/>
    <lineage>
        <taxon>Bacteria</taxon>
        <taxon>Pseudomonadati</taxon>
        <taxon>Pseudomonadota</taxon>
        <taxon>Alphaproteobacteria</taxon>
        <taxon>Hyphomicrobiales</taxon>
        <taxon>Reyranellaceae</taxon>
        <taxon>Reyranella</taxon>
    </lineage>
</organism>
<dbReference type="Gene3D" id="3.10.180.10">
    <property type="entry name" value="2,3-Dihydroxybiphenyl 1,2-Dioxygenase, domain 1"/>
    <property type="match status" value="2"/>
</dbReference>
<dbReference type="SUPFAM" id="SSF54593">
    <property type="entry name" value="Glyoxalase/Bleomycin resistance protein/Dihydroxybiphenyl dioxygenase"/>
    <property type="match status" value="2"/>
</dbReference>
<dbReference type="Proteomes" id="UP000321058">
    <property type="component" value="Unassembled WGS sequence"/>
</dbReference>
<feature type="domain" description="VOC" evidence="1">
    <location>
        <begin position="137"/>
        <end position="252"/>
    </location>
</feature>
<dbReference type="Pfam" id="PF00903">
    <property type="entry name" value="Glyoxalase"/>
    <property type="match status" value="2"/>
</dbReference>
<accession>A0A512N588</accession>
<dbReference type="InterPro" id="IPR052164">
    <property type="entry name" value="Anthracycline_SecMetBiosynth"/>
</dbReference>
<gene>
    <name evidence="2" type="ORF">RSO01_09770</name>
</gene>
<comment type="caution">
    <text evidence="2">The sequence shown here is derived from an EMBL/GenBank/DDBJ whole genome shotgun (WGS) entry which is preliminary data.</text>
</comment>
<dbReference type="PANTHER" id="PTHR33993:SF14">
    <property type="entry name" value="GB|AAF24581.1"/>
    <property type="match status" value="1"/>
</dbReference>
<evidence type="ECO:0000313" key="2">
    <source>
        <dbReference type="EMBL" id="GEP53811.1"/>
    </source>
</evidence>
<dbReference type="EMBL" id="BKAJ01000018">
    <property type="protein sequence ID" value="GEP53811.1"/>
    <property type="molecule type" value="Genomic_DNA"/>
</dbReference>
<reference evidence="2 3" key="1">
    <citation type="submission" date="2019-07" db="EMBL/GenBank/DDBJ databases">
        <title>Whole genome shotgun sequence of Reyranella soli NBRC 108950.</title>
        <authorList>
            <person name="Hosoyama A."/>
            <person name="Uohara A."/>
            <person name="Ohji S."/>
            <person name="Ichikawa N."/>
        </authorList>
    </citation>
    <scope>NUCLEOTIDE SEQUENCE [LARGE SCALE GENOMIC DNA]</scope>
    <source>
        <strain evidence="2 3">NBRC 108950</strain>
    </source>
</reference>
<dbReference type="CDD" id="cd07247">
    <property type="entry name" value="SgaA_N_like"/>
    <property type="match status" value="2"/>
</dbReference>
<name>A0A512N588_9HYPH</name>
<sequence>MADNFVWYELMTTDAKAAQAFYSKVVGWKIQDASQPTMAYTLLLAGEAPMAGLMTLPKDACDAGAKPAWIGYVGVNDVDAYAGRIAKAGGAVHVPPTDIPNIGRFAMVADPQGAVFSLFKPVSDMPPPPADPATPGTIGWHELMAGNGENAFAFYAELFGWTKDEALDMGAMGRYQLFAAGDSAIGGMMTMPAQMPAPSWNYYFRVDAIGAALERLKKEGGQVINGPMEVPGDDWIVQGIDPQGAMFSLVSRRA</sequence>
<dbReference type="PROSITE" id="PS51819">
    <property type="entry name" value="VOC"/>
    <property type="match status" value="2"/>
</dbReference>
<dbReference type="InterPro" id="IPR037523">
    <property type="entry name" value="VOC_core"/>
</dbReference>
<dbReference type="AlphaFoldDB" id="A0A512N588"/>